<proteinExistence type="predicted"/>
<feature type="chain" id="PRO_5025652908" evidence="4">
    <location>
        <begin position="24"/>
        <end position="152"/>
    </location>
</feature>
<feature type="signal peptide" evidence="4">
    <location>
        <begin position="1"/>
        <end position="23"/>
    </location>
</feature>
<evidence type="ECO:0000256" key="4">
    <source>
        <dbReference type="SAM" id="SignalP"/>
    </source>
</evidence>
<keyword evidence="4" id="KW-0732">Signal</keyword>
<feature type="repeat" description="TPR" evidence="3">
    <location>
        <begin position="64"/>
        <end position="97"/>
    </location>
</feature>
<dbReference type="InterPro" id="IPR013105">
    <property type="entry name" value="TPR_2"/>
</dbReference>
<dbReference type="OrthoDB" id="8592798at2"/>
<dbReference type="Proteomes" id="UP000305131">
    <property type="component" value="Unassembled WGS sequence"/>
</dbReference>
<comment type="caution">
    <text evidence="5">The sequence shown here is derived from an EMBL/GenBank/DDBJ whole genome shotgun (WGS) entry which is preliminary data.</text>
</comment>
<evidence type="ECO:0000256" key="3">
    <source>
        <dbReference type="PROSITE-ProRule" id="PRU00339"/>
    </source>
</evidence>
<name>A0A6C1KXR4_XANAU</name>
<gene>
    <name evidence="5" type="ORF">FBQ73_02680</name>
</gene>
<dbReference type="EMBL" id="VAUP01000007">
    <property type="protein sequence ID" value="TLX44573.1"/>
    <property type="molecule type" value="Genomic_DNA"/>
</dbReference>
<dbReference type="InterPro" id="IPR019734">
    <property type="entry name" value="TPR_rpt"/>
</dbReference>
<keyword evidence="2 3" id="KW-0802">TPR repeat</keyword>
<protein>
    <submittedName>
        <fullName evidence="5">Uncharacterized protein</fullName>
    </submittedName>
</protein>
<evidence type="ECO:0000256" key="1">
    <source>
        <dbReference type="ARBA" id="ARBA00022737"/>
    </source>
</evidence>
<evidence type="ECO:0000313" key="5">
    <source>
        <dbReference type="EMBL" id="TLX44573.1"/>
    </source>
</evidence>
<accession>A0A6C1KXR4</accession>
<evidence type="ECO:0000256" key="2">
    <source>
        <dbReference type="ARBA" id="ARBA00022803"/>
    </source>
</evidence>
<reference evidence="5 6" key="1">
    <citation type="submission" date="2019-05" db="EMBL/GenBank/DDBJ databases">
        <authorList>
            <person name="Zhou X."/>
        </authorList>
    </citation>
    <scope>NUCLEOTIDE SEQUENCE [LARGE SCALE GENOMIC DNA]</scope>
    <source>
        <strain evidence="5 6">DSM 432</strain>
    </source>
</reference>
<keyword evidence="1" id="KW-0677">Repeat</keyword>
<organism evidence="5 6">
    <name type="scientific">Xanthobacter autotrophicus</name>
    <dbReference type="NCBI Taxonomy" id="280"/>
    <lineage>
        <taxon>Bacteria</taxon>
        <taxon>Pseudomonadati</taxon>
        <taxon>Pseudomonadota</taxon>
        <taxon>Alphaproteobacteria</taxon>
        <taxon>Hyphomicrobiales</taxon>
        <taxon>Xanthobacteraceae</taxon>
        <taxon>Xanthobacter</taxon>
    </lineage>
</organism>
<dbReference type="SUPFAM" id="SSF48452">
    <property type="entry name" value="TPR-like"/>
    <property type="match status" value="1"/>
</dbReference>
<dbReference type="Pfam" id="PF07719">
    <property type="entry name" value="TPR_2"/>
    <property type="match status" value="1"/>
</dbReference>
<evidence type="ECO:0000313" key="6">
    <source>
        <dbReference type="Proteomes" id="UP000305131"/>
    </source>
</evidence>
<dbReference type="InterPro" id="IPR011990">
    <property type="entry name" value="TPR-like_helical_dom_sf"/>
</dbReference>
<dbReference type="AlphaFoldDB" id="A0A6C1KXR4"/>
<dbReference type="PROSITE" id="PS50005">
    <property type="entry name" value="TPR"/>
    <property type="match status" value="1"/>
</dbReference>
<dbReference type="Gene3D" id="1.25.40.10">
    <property type="entry name" value="Tetratricopeptide repeat domain"/>
    <property type="match status" value="1"/>
</dbReference>
<sequence length="152" mass="16730">MRGAALRSAAFATVLLAALPAAAMDTAPSTDLPDLSQSRAAIYAGDYERALALLMPLTATVRHADLYNLIAFANRNLKRYDEAARWYKEALFYDPAHRPALEYQGELFIAIGDFKKAEKNLELIHLLCHPKGCEEADKLRDALRAAGRNPAS</sequence>